<dbReference type="RefSeq" id="WP_247378757.1">
    <property type="nucleotide sequence ID" value="NZ_JALLGV010000005.1"/>
</dbReference>
<dbReference type="Pfam" id="PF23562">
    <property type="entry name" value="AMP-binding_C_3"/>
    <property type="match status" value="1"/>
</dbReference>
<dbReference type="EMBL" id="JBHUDJ010000014">
    <property type="protein sequence ID" value="MFD1589109.1"/>
    <property type="molecule type" value="Genomic_DNA"/>
</dbReference>
<dbReference type="PANTHER" id="PTHR43272">
    <property type="entry name" value="LONG-CHAIN-FATTY-ACID--COA LIGASE"/>
    <property type="match status" value="1"/>
</dbReference>
<evidence type="ECO:0000256" key="1">
    <source>
        <dbReference type="ARBA" id="ARBA00022741"/>
    </source>
</evidence>
<feature type="domain" description="AMP-dependent synthetase/ligase" evidence="3">
    <location>
        <begin position="31"/>
        <end position="480"/>
    </location>
</feature>
<reference evidence="4 5" key="1">
    <citation type="journal article" date="2019" name="Int. J. Syst. Evol. Microbiol.">
        <title>The Global Catalogue of Microorganisms (GCM) 10K type strain sequencing project: providing services to taxonomists for standard genome sequencing and annotation.</title>
        <authorList>
            <consortium name="The Broad Institute Genomics Platform"/>
            <consortium name="The Broad Institute Genome Sequencing Center for Infectious Disease"/>
            <person name="Wu L."/>
            <person name="Ma J."/>
        </authorList>
    </citation>
    <scope>NUCLEOTIDE SEQUENCE [LARGE SCALE GENOMIC DNA]</scope>
    <source>
        <strain evidence="4 5">CGMCC 1.12125</strain>
    </source>
</reference>
<gene>
    <name evidence="4" type="ORF">ACFR9U_19185</name>
</gene>
<dbReference type="Gene3D" id="3.40.50.12780">
    <property type="entry name" value="N-terminal domain of ligase-like"/>
    <property type="match status" value="1"/>
</dbReference>
<dbReference type="InterPro" id="IPR020845">
    <property type="entry name" value="AMP-binding_CS"/>
</dbReference>
<keyword evidence="1" id="KW-0547">Nucleotide-binding</keyword>
<dbReference type="Pfam" id="PF00501">
    <property type="entry name" value="AMP-binding"/>
    <property type="match status" value="1"/>
</dbReference>
<evidence type="ECO:0000313" key="5">
    <source>
        <dbReference type="Proteomes" id="UP001597119"/>
    </source>
</evidence>
<dbReference type="GO" id="GO:0005524">
    <property type="term" value="F:ATP binding"/>
    <property type="evidence" value="ECO:0007669"/>
    <property type="project" value="UniProtKB-KW"/>
</dbReference>
<dbReference type="PANTHER" id="PTHR43272:SF33">
    <property type="entry name" value="AMP-BINDING DOMAIN-CONTAINING PROTEIN-RELATED"/>
    <property type="match status" value="1"/>
</dbReference>
<name>A0ABD6CGY5_9EURY</name>
<evidence type="ECO:0000313" key="4">
    <source>
        <dbReference type="EMBL" id="MFD1589109.1"/>
    </source>
</evidence>
<dbReference type="AlphaFoldDB" id="A0ABD6CGY5"/>
<accession>A0ABD6CGY5</accession>
<sequence length="663" mass="74620">MSPPDTSQHWREAEEEYTDEVIGNTTIPQLFEESVERNADRDAQMYKGGIYPRSLTPGILPEPKPGEFTTISYEKMAQIVRRLATGFRELGLEPNERVGILSNTRMEWALSDFGLLAAGGVVTTVYTESSPKQIRYLLNNPGAIGVVVENEHLLDRIIKVQDDLSLEFVVVLDNLTKYEDVDQIYTLDEVYDLGAEHFDEDEYYSMVESRNVHDLASLIYTSGTTGKPKGVKLTHHNFRANINQLRKRAGPRPDKGDDVPVMDAGKRSISFLPLAHVFERTVGHFYMYASGVTVGYAESPDTVSEDIKKIEPYGAASVPRVYERIFDEMRDQASGSDFKESIFEWAVDVAREYGKTDDPGLSLKLKHGIANQLVYKQVKQQLGGNTGFLISGGGSLDKRLAELFDGMGVPIYEGYGLTEASPVVSAAPTEDHRCGTLGTPVADVEIKIDDSVVSQDQFSQAEGQVGELHIKGPNVTEGYWEMEEKTEEAFTPDGWFRTGDIVEARDDGYLVYHDRLKNLLVLSTGKNVAPEPIESEFSTSSRIEQIMVMGDDEKFVSALIVPNFNAIRRWAKNRDISLPNTKEKVCENDQVSEWVNEDVQLVNRNLEKHETIKQFELVHMEWTPENDMLTPSLKKKRRNIKAEFRDKVDRIYDEQSEAATADD</sequence>
<dbReference type="InterPro" id="IPR000873">
    <property type="entry name" value="AMP-dep_synth/lig_dom"/>
</dbReference>
<comment type="caution">
    <text evidence="4">The sequence shown here is derived from an EMBL/GenBank/DDBJ whole genome shotgun (WGS) entry which is preliminary data.</text>
</comment>
<protein>
    <submittedName>
        <fullName evidence="4">AMP-dependent synthetase/ligase</fullName>
    </submittedName>
</protein>
<keyword evidence="2" id="KW-0067">ATP-binding</keyword>
<evidence type="ECO:0000256" key="2">
    <source>
        <dbReference type="ARBA" id="ARBA00022840"/>
    </source>
</evidence>
<organism evidence="4 5">
    <name type="scientific">Halorientalis brevis</name>
    <dbReference type="NCBI Taxonomy" id="1126241"/>
    <lineage>
        <taxon>Archaea</taxon>
        <taxon>Methanobacteriati</taxon>
        <taxon>Methanobacteriota</taxon>
        <taxon>Stenosarchaea group</taxon>
        <taxon>Halobacteria</taxon>
        <taxon>Halobacteriales</taxon>
        <taxon>Haloarculaceae</taxon>
        <taxon>Halorientalis</taxon>
    </lineage>
</organism>
<proteinExistence type="predicted"/>
<dbReference type="PROSITE" id="PS00455">
    <property type="entry name" value="AMP_BINDING"/>
    <property type="match status" value="1"/>
</dbReference>
<dbReference type="InterPro" id="IPR042099">
    <property type="entry name" value="ANL_N_sf"/>
</dbReference>
<evidence type="ECO:0000259" key="3">
    <source>
        <dbReference type="Pfam" id="PF00501"/>
    </source>
</evidence>
<dbReference type="Proteomes" id="UP001597119">
    <property type="component" value="Unassembled WGS sequence"/>
</dbReference>
<keyword evidence="5" id="KW-1185">Reference proteome</keyword>
<dbReference type="CDD" id="cd05907">
    <property type="entry name" value="VL_LC_FACS_like"/>
    <property type="match status" value="1"/>
</dbReference>
<dbReference type="SUPFAM" id="SSF56801">
    <property type="entry name" value="Acetyl-CoA synthetase-like"/>
    <property type="match status" value="1"/>
</dbReference>